<protein>
    <recommendedName>
        <fullName evidence="3">Lipoprotein</fullName>
    </recommendedName>
</protein>
<dbReference type="Proteomes" id="UP000001399">
    <property type="component" value="Chromosome"/>
</dbReference>
<dbReference type="PROSITE" id="PS51257">
    <property type="entry name" value="PROKAR_LIPOPROTEIN"/>
    <property type="match status" value="1"/>
</dbReference>
<evidence type="ECO:0008006" key="3">
    <source>
        <dbReference type="Google" id="ProtNLM"/>
    </source>
</evidence>
<accession>E3HYY6</accession>
<reference evidence="2" key="1">
    <citation type="journal article" date="2011" name="J. Bacteriol.">
        <title>Genome sequences of eight morphologically diverse alphaproteobacteria.</title>
        <authorList>
            <consortium name="US DOE Joint Genome Institute"/>
            <person name="Brown P.J."/>
            <person name="Kysela D.T."/>
            <person name="Buechlein A."/>
            <person name="Hemmerich C."/>
            <person name="Brun Y.V."/>
        </authorList>
    </citation>
    <scope>NUCLEOTIDE SEQUENCE [LARGE SCALE GENOMIC DNA]</scope>
    <source>
        <strain evidence="2">ATCC 17100 / ATH 3.1.1 / DSM 162 / LMG 4299</strain>
    </source>
</reference>
<keyword evidence="2" id="KW-1185">Reference proteome</keyword>
<gene>
    <name evidence="1" type="ordered locus">Rvan_1713</name>
</gene>
<dbReference type="HOGENOM" id="CLU_823297_0_0_5"/>
<organism evidence="1 2">
    <name type="scientific">Rhodomicrobium vannielii (strain ATCC 17100 / DSM 162 / LMG 4299 / NCIMB 10020 / ATH 3.1.1)</name>
    <dbReference type="NCBI Taxonomy" id="648757"/>
    <lineage>
        <taxon>Bacteria</taxon>
        <taxon>Pseudomonadati</taxon>
        <taxon>Pseudomonadota</taxon>
        <taxon>Alphaproteobacteria</taxon>
        <taxon>Hyphomicrobiales</taxon>
        <taxon>Hyphomicrobiaceae</taxon>
        <taxon>Rhodomicrobium</taxon>
    </lineage>
</organism>
<dbReference type="eggNOG" id="ENOG50330NT">
    <property type="taxonomic scope" value="Bacteria"/>
</dbReference>
<name>E3HYY6_RHOVT</name>
<dbReference type="KEGG" id="rva:Rvan_1713"/>
<dbReference type="AlphaFoldDB" id="E3HYY6"/>
<dbReference type="STRING" id="648757.Rvan_1713"/>
<evidence type="ECO:0000313" key="1">
    <source>
        <dbReference type="EMBL" id="ADP70961.1"/>
    </source>
</evidence>
<dbReference type="EMBL" id="CP002292">
    <property type="protein sequence ID" value="ADP70961.1"/>
    <property type="molecule type" value="Genomic_DNA"/>
</dbReference>
<sequence length="367" mass="37046">MTRENKLAAPSAARRAASLLTGGLMLAGLAGCSGDLFQNSDNASLTQKAKPAVALSAGQGVPQTYASKVDEQLAASIKAKGIVLVDAKDAQYILKPTYAAATEKKGTKVAYTIDVTDKAGNKVRTISGEEVVSNKRGGDNWKHLNDEGIQKVALKSATDVALWVENPNAPQAAPAVAAAQPATPVKAAAAPAPTPVKAAAAQPAAPKVRQPAPAAEPSLASAVAAPAPRAHASANPAEVVAVVSGVTGAPGDGKTSLTEAMKRALNRQGIKLLSSATPGSYKIQGQVEMGAAQNGQQPITIRWVVVDPTGKQLEKTVVQNNKINAGMLDGAWGEIADQAAGAAAAEVTKLLSKSPTGQAQAGNGTSG</sequence>
<evidence type="ECO:0000313" key="2">
    <source>
        <dbReference type="Proteomes" id="UP000001399"/>
    </source>
</evidence>
<proteinExistence type="predicted"/>